<name>A0A699GQH7_TANCI</name>
<dbReference type="EMBL" id="BKCJ010032689">
    <property type="protein sequence ID" value="GEV73838.1"/>
    <property type="molecule type" value="Genomic_DNA"/>
</dbReference>
<evidence type="ECO:0000313" key="2">
    <source>
        <dbReference type="EMBL" id="GEV73838.1"/>
    </source>
</evidence>
<dbReference type="AlphaFoldDB" id="A0A699GQH7"/>
<gene>
    <name evidence="2" type="ORF">Tci_145815</name>
</gene>
<comment type="caution">
    <text evidence="2">The sequence shown here is derived from an EMBL/GenBank/DDBJ whole genome shotgun (WGS) entry which is preliminary data.</text>
</comment>
<evidence type="ECO:0000256" key="1">
    <source>
        <dbReference type="SAM" id="MobiDB-lite"/>
    </source>
</evidence>
<feature type="region of interest" description="Disordered" evidence="1">
    <location>
        <begin position="165"/>
        <end position="202"/>
    </location>
</feature>
<protein>
    <submittedName>
        <fullName evidence="2">Uncharacterized protein</fullName>
    </submittedName>
</protein>
<reference evidence="2" key="1">
    <citation type="journal article" date="2019" name="Sci. Rep.">
        <title>Draft genome of Tanacetum cinerariifolium, the natural source of mosquito coil.</title>
        <authorList>
            <person name="Yamashiro T."/>
            <person name="Shiraishi A."/>
            <person name="Satake H."/>
            <person name="Nakayama K."/>
        </authorList>
    </citation>
    <scope>NUCLEOTIDE SEQUENCE</scope>
</reference>
<accession>A0A699GQH7</accession>
<sequence length="202" mass="23520">MPVSTGGMVQESISSPRVTKDTGKVIIVESVPEQTTTKLRERQERAGYEAAIRLQEHQDKEENQRIARDAKIAQRLQEDIDAAERHRMAQVHQAAQTFIEDEWENIRERVEDDEEITQRLQAEEREKYNEDDITKMLLKKLSFEEIKELFEATMRRIQDFVPMEREGDKEVSKFVGAEGLKRDAEEELDQGSSKKQKTDEAL</sequence>
<organism evidence="2">
    <name type="scientific">Tanacetum cinerariifolium</name>
    <name type="common">Dalmatian daisy</name>
    <name type="synonym">Chrysanthemum cinerariifolium</name>
    <dbReference type="NCBI Taxonomy" id="118510"/>
    <lineage>
        <taxon>Eukaryota</taxon>
        <taxon>Viridiplantae</taxon>
        <taxon>Streptophyta</taxon>
        <taxon>Embryophyta</taxon>
        <taxon>Tracheophyta</taxon>
        <taxon>Spermatophyta</taxon>
        <taxon>Magnoliopsida</taxon>
        <taxon>eudicotyledons</taxon>
        <taxon>Gunneridae</taxon>
        <taxon>Pentapetalae</taxon>
        <taxon>asterids</taxon>
        <taxon>campanulids</taxon>
        <taxon>Asterales</taxon>
        <taxon>Asteraceae</taxon>
        <taxon>Asteroideae</taxon>
        <taxon>Anthemideae</taxon>
        <taxon>Anthemidinae</taxon>
        <taxon>Tanacetum</taxon>
    </lineage>
</organism>
<proteinExistence type="predicted"/>